<gene>
    <name evidence="2" type="ORF">AFK20_06775</name>
</gene>
<organism evidence="2 3">
    <name type="scientific">Enhydrobacter aerosaccus</name>
    <dbReference type="NCBI Taxonomy" id="225324"/>
    <lineage>
        <taxon>Bacteria</taxon>
        <taxon>Pseudomonadati</taxon>
        <taxon>Pseudomonadota</taxon>
        <taxon>Alphaproteobacteria</taxon>
        <taxon>Hyphomicrobiales</taxon>
        <taxon>Enhydrobacter</taxon>
    </lineage>
</organism>
<keyword evidence="3" id="KW-1185">Reference proteome</keyword>
<dbReference type="Proteomes" id="UP000053900">
    <property type="component" value="Unassembled WGS sequence"/>
</dbReference>
<evidence type="ECO:0000313" key="2">
    <source>
        <dbReference type="EMBL" id="KND21908.1"/>
    </source>
</evidence>
<sequence length="91" mass="10521">MISSKSFESALKKQRQKPIIEALKNLCIIAVLGKKRHENIFELVRLINNVSIYVVVLNNLICIEFIARFFICFIISLIVGLFDRFFVRGGF</sequence>
<feature type="transmembrane region" description="Helical" evidence="1">
    <location>
        <begin position="67"/>
        <end position="87"/>
    </location>
</feature>
<dbReference type="EMBL" id="LGSW01000004">
    <property type="protein sequence ID" value="KND21908.1"/>
    <property type="molecule type" value="Genomic_DNA"/>
</dbReference>
<evidence type="ECO:0000256" key="1">
    <source>
        <dbReference type="SAM" id="Phobius"/>
    </source>
</evidence>
<keyword evidence="1" id="KW-0812">Transmembrane</keyword>
<comment type="caution">
    <text evidence="2">The sequence shown here is derived from an EMBL/GenBank/DDBJ whole genome shotgun (WGS) entry which is preliminary data.</text>
</comment>
<proteinExistence type="predicted"/>
<protein>
    <submittedName>
        <fullName evidence="2">Uncharacterized protein</fullName>
    </submittedName>
</protein>
<accession>A0ABR5ILM0</accession>
<reference evidence="2 3" key="1">
    <citation type="submission" date="2015-07" db="EMBL/GenBank/DDBJ databases">
        <title>Draft genome of Enhydrobacter aerosaccus.</title>
        <authorList>
            <person name="Wang X."/>
        </authorList>
    </citation>
    <scope>NUCLEOTIDE SEQUENCE [LARGE SCALE GENOMIC DNA]</scope>
    <source>
        <strain evidence="2 3">CGMCC9176</strain>
    </source>
</reference>
<name>A0ABR5ILM0_9HYPH</name>
<keyword evidence="1" id="KW-1133">Transmembrane helix</keyword>
<keyword evidence="1" id="KW-0472">Membrane</keyword>
<evidence type="ECO:0000313" key="3">
    <source>
        <dbReference type="Proteomes" id="UP000053900"/>
    </source>
</evidence>